<reference evidence="4" key="1">
    <citation type="journal article" date="2015" name="Nature">
        <title>Complex archaea that bridge the gap between prokaryotes and eukaryotes.</title>
        <authorList>
            <person name="Spang A."/>
            <person name="Saw J.H."/>
            <person name="Jorgensen S.L."/>
            <person name="Zaremba-Niedzwiedzka K."/>
            <person name="Martijn J."/>
            <person name="Lind A.E."/>
            <person name="van Eijk R."/>
            <person name="Schleper C."/>
            <person name="Guy L."/>
            <person name="Ettema T.J."/>
        </authorList>
    </citation>
    <scope>NUCLEOTIDE SEQUENCE</scope>
</reference>
<keyword evidence="1" id="KW-0808">Transferase</keyword>
<comment type="caution">
    <text evidence="4">The sequence shown here is derived from an EMBL/GenBank/DDBJ whole genome shotgun (WGS) entry which is preliminary data.</text>
</comment>
<evidence type="ECO:0000313" key="4">
    <source>
        <dbReference type="EMBL" id="KKM00646.1"/>
    </source>
</evidence>
<dbReference type="InterPro" id="IPR002123">
    <property type="entry name" value="Plipid/glycerol_acylTrfase"/>
</dbReference>
<dbReference type="SMART" id="SM00563">
    <property type="entry name" value="PlsC"/>
    <property type="match status" value="1"/>
</dbReference>
<dbReference type="SUPFAM" id="SSF69593">
    <property type="entry name" value="Glycerol-3-phosphate (1)-acyltransferase"/>
    <property type="match status" value="1"/>
</dbReference>
<evidence type="ECO:0000259" key="3">
    <source>
        <dbReference type="SMART" id="SM00563"/>
    </source>
</evidence>
<accession>A0A0F9J3V0</accession>
<sequence length="206" mass="23856">MFILNNKFEFFRWIAVVYFTVFHRIRFYGYKNIPATGPVIIAPNHISYYDPVIVGTGIMREMEIMAWGRLFSIPILKRIVRFFGGFPVEISKVDKSAYVNALKTLYNGKVLMVFPEGGRSIDGRIKTFKLGFVRIAFKTNARIVPVTIVGVYEAWPKHKKLPRPKKISVYYHKPITIGKHEFADIKAKHEFFEKITNSCCHSTLCK</sequence>
<dbReference type="PANTHER" id="PTHR10434">
    <property type="entry name" value="1-ACYL-SN-GLYCEROL-3-PHOSPHATE ACYLTRANSFERASE"/>
    <property type="match status" value="1"/>
</dbReference>
<proteinExistence type="predicted"/>
<name>A0A0F9J3V0_9ZZZZ</name>
<evidence type="ECO:0000256" key="1">
    <source>
        <dbReference type="ARBA" id="ARBA00022679"/>
    </source>
</evidence>
<dbReference type="PANTHER" id="PTHR10434:SF11">
    <property type="entry name" value="1-ACYL-SN-GLYCEROL-3-PHOSPHATE ACYLTRANSFERASE"/>
    <property type="match status" value="1"/>
</dbReference>
<dbReference type="CDD" id="cd07989">
    <property type="entry name" value="LPLAT_AGPAT-like"/>
    <property type="match status" value="1"/>
</dbReference>
<keyword evidence="2" id="KW-0012">Acyltransferase</keyword>
<feature type="domain" description="Phospholipid/glycerol acyltransferase" evidence="3">
    <location>
        <begin position="39"/>
        <end position="151"/>
    </location>
</feature>
<dbReference type="GO" id="GO:0003841">
    <property type="term" value="F:1-acylglycerol-3-phosphate O-acyltransferase activity"/>
    <property type="evidence" value="ECO:0007669"/>
    <property type="project" value="TreeGrafter"/>
</dbReference>
<dbReference type="AlphaFoldDB" id="A0A0F9J3V0"/>
<organism evidence="4">
    <name type="scientific">marine sediment metagenome</name>
    <dbReference type="NCBI Taxonomy" id="412755"/>
    <lineage>
        <taxon>unclassified sequences</taxon>
        <taxon>metagenomes</taxon>
        <taxon>ecological metagenomes</taxon>
    </lineage>
</organism>
<dbReference type="EMBL" id="LAZR01017386">
    <property type="protein sequence ID" value="KKM00646.1"/>
    <property type="molecule type" value="Genomic_DNA"/>
</dbReference>
<dbReference type="GO" id="GO:0006654">
    <property type="term" value="P:phosphatidic acid biosynthetic process"/>
    <property type="evidence" value="ECO:0007669"/>
    <property type="project" value="TreeGrafter"/>
</dbReference>
<gene>
    <name evidence="4" type="ORF">LCGC14_1802370</name>
</gene>
<protein>
    <recommendedName>
        <fullName evidence="3">Phospholipid/glycerol acyltransferase domain-containing protein</fullName>
    </recommendedName>
</protein>
<evidence type="ECO:0000256" key="2">
    <source>
        <dbReference type="ARBA" id="ARBA00023315"/>
    </source>
</evidence>
<dbReference type="Pfam" id="PF01553">
    <property type="entry name" value="Acyltransferase"/>
    <property type="match status" value="1"/>
</dbReference>